<dbReference type="RefSeq" id="WP_344876861.1">
    <property type="nucleotide sequence ID" value="NZ_BAABAL010000016.1"/>
</dbReference>
<dbReference type="EMBL" id="BAABAL010000016">
    <property type="protein sequence ID" value="GAA4012985.1"/>
    <property type="molecule type" value="Genomic_DNA"/>
</dbReference>
<protein>
    <recommendedName>
        <fullName evidence="1">Aminoglycoside phosphotransferase domain-containing protein</fullName>
    </recommendedName>
</protein>
<proteinExistence type="predicted"/>
<keyword evidence="3" id="KW-1185">Reference proteome</keyword>
<organism evidence="2 3">
    <name type="scientific">Allokutzneria multivorans</name>
    <dbReference type="NCBI Taxonomy" id="1142134"/>
    <lineage>
        <taxon>Bacteria</taxon>
        <taxon>Bacillati</taxon>
        <taxon>Actinomycetota</taxon>
        <taxon>Actinomycetes</taxon>
        <taxon>Pseudonocardiales</taxon>
        <taxon>Pseudonocardiaceae</taxon>
        <taxon>Allokutzneria</taxon>
    </lineage>
</organism>
<evidence type="ECO:0000259" key="1">
    <source>
        <dbReference type="Pfam" id="PF01636"/>
    </source>
</evidence>
<feature type="domain" description="Aminoglycoside phosphotransferase" evidence="1">
    <location>
        <begin position="92"/>
        <end position="229"/>
    </location>
</feature>
<evidence type="ECO:0000313" key="2">
    <source>
        <dbReference type="EMBL" id="GAA4012985.1"/>
    </source>
</evidence>
<name>A0ABP7SL15_9PSEU</name>
<accession>A0ABP7SL15</accession>
<dbReference type="Proteomes" id="UP001501747">
    <property type="component" value="Unassembled WGS sequence"/>
</dbReference>
<dbReference type="InterPro" id="IPR011009">
    <property type="entry name" value="Kinase-like_dom_sf"/>
</dbReference>
<dbReference type="InterPro" id="IPR002575">
    <property type="entry name" value="Aminoglycoside_PTrfase"/>
</dbReference>
<dbReference type="Pfam" id="PF01636">
    <property type="entry name" value="APH"/>
    <property type="match status" value="1"/>
</dbReference>
<dbReference type="SUPFAM" id="SSF56112">
    <property type="entry name" value="Protein kinase-like (PK-like)"/>
    <property type="match status" value="1"/>
</dbReference>
<reference evidence="3" key="1">
    <citation type="journal article" date="2019" name="Int. J. Syst. Evol. Microbiol.">
        <title>The Global Catalogue of Microorganisms (GCM) 10K type strain sequencing project: providing services to taxonomists for standard genome sequencing and annotation.</title>
        <authorList>
            <consortium name="The Broad Institute Genomics Platform"/>
            <consortium name="The Broad Institute Genome Sequencing Center for Infectious Disease"/>
            <person name="Wu L."/>
            <person name="Ma J."/>
        </authorList>
    </citation>
    <scope>NUCLEOTIDE SEQUENCE [LARGE SCALE GENOMIC DNA]</scope>
    <source>
        <strain evidence="3">JCM 17342</strain>
    </source>
</reference>
<sequence>MTDTSKHVITYGTGASTTVVHDLGRGRFRWQRSAGTSTTGSLTLAPLEVLAAAVSASDERVRFTVAEQNESGLTYELPSPVSLGWWLLNGEILPDEAVDAVRAVGAAVRRLHRTPPPPGFRTRPELVVELADWMDAGSGRAETQFFHSTTGERLGGLRWELLRDWAADVLAPAGPAVLTHGALVPNTVVASEDRARVELLTGTQLCLAPPAYDIGTFLADLAGMRSLVRFGVANGAPPLGDLTVLAGALLDGYGGSPDPETVGRVICVAYLDRLRGYTAHLGWTDFLLQELDRVAALIDSGGRDWENV</sequence>
<evidence type="ECO:0000313" key="3">
    <source>
        <dbReference type="Proteomes" id="UP001501747"/>
    </source>
</evidence>
<gene>
    <name evidence="2" type="ORF">GCM10022247_39500</name>
</gene>
<comment type="caution">
    <text evidence="2">The sequence shown here is derived from an EMBL/GenBank/DDBJ whole genome shotgun (WGS) entry which is preliminary data.</text>
</comment>